<dbReference type="RefSeq" id="WP_163578414.1">
    <property type="nucleotide sequence ID" value="NZ_JBHUMW010000104.1"/>
</dbReference>
<proteinExistence type="predicted"/>
<protein>
    <submittedName>
        <fullName evidence="1">Uncharacterized protein</fullName>
    </submittedName>
</protein>
<evidence type="ECO:0000313" key="2">
    <source>
        <dbReference type="Proteomes" id="UP000435187"/>
    </source>
</evidence>
<name>A0A6N7QWQ0_9BACI</name>
<accession>A0A6N7QWQ0</accession>
<reference evidence="1 2" key="1">
    <citation type="submission" date="2019-10" db="EMBL/GenBank/DDBJ databases">
        <title>Gracilibacillus salitolerans sp. nov., a moderate halophile isolated from a saline soil in northwest China.</title>
        <authorList>
            <person name="Gan L."/>
        </authorList>
    </citation>
    <scope>NUCLEOTIDE SEQUENCE [LARGE SCALE GENOMIC DNA]</scope>
    <source>
        <strain evidence="1 2">TP2-8</strain>
    </source>
</reference>
<sequence length="64" mass="7323">MNDKELLEKIKDNIFHLGYSMQDAPYHGVSNETIKGVNYAIDKILDGTDITIQEIIEEKRKASK</sequence>
<comment type="caution">
    <text evidence="1">The sequence shown here is derived from an EMBL/GenBank/DDBJ whole genome shotgun (WGS) entry which is preliminary data.</text>
</comment>
<dbReference type="Proteomes" id="UP000435187">
    <property type="component" value="Unassembled WGS sequence"/>
</dbReference>
<dbReference type="AlphaFoldDB" id="A0A6N7QWQ0"/>
<organism evidence="1 2">
    <name type="scientific">Gracilibacillus thailandensis</name>
    <dbReference type="NCBI Taxonomy" id="563735"/>
    <lineage>
        <taxon>Bacteria</taxon>
        <taxon>Bacillati</taxon>
        <taxon>Bacillota</taxon>
        <taxon>Bacilli</taxon>
        <taxon>Bacillales</taxon>
        <taxon>Bacillaceae</taxon>
        <taxon>Gracilibacillus</taxon>
    </lineage>
</organism>
<dbReference type="EMBL" id="WJEE01000002">
    <property type="protein sequence ID" value="MRI65150.1"/>
    <property type="molecule type" value="Genomic_DNA"/>
</dbReference>
<keyword evidence="2" id="KW-1185">Reference proteome</keyword>
<gene>
    <name evidence="1" type="ORF">GH885_02155</name>
</gene>
<evidence type="ECO:0000313" key="1">
    <source>
        <dbReference type="EMBL" id="MRI65150.1"/>
    </source>
</evidence>